<organism evidence="1 2">
    <name type="scientific">Nonlabens ulvanivorans</name>
    <name type="common">Persicivirga ulvanivorans</name>
    <dbReference type="NCBI Taxonomy" id="906888"/>
    <lineage>
        <taxon>Bacteria</taxon>
        <taxon>Pseudomonadati</taxon>
        <taxon>Bacteroidota</taxon>
        <taxon>Flavobacteriia</taxon>
        <taxon>Flavobacteriales</taxon>
        <taxon>Flavobacteriaceae</taxon>
        <taxon>Nonlabens</taxon>
    </lineage>
</organism>
<dbReference type="Proteomes" id="UP000029647">
    <property type="component" value="Unassembled WGS sequence"/>
</dbReference>
<proteinExistence type="predicted"/>
<evidence type="ECO:0000313" key="1">
    <source>
        <dbReference type="EMBL" id="GAL76432.1"/>
    </source>
</evidence>
<gene>
    <name evidence="1" type="ORF">JCM19275_1174</name>
</gene>
<dbReference type="EMBL" id="BBNT01000011">
    <property type="protein sequence ID" value="GAL76432.1"/>
    <property type="molecule type" value="Genomic_DNA"/>
</dbReference>
<evidence type="ECO:0000313" key="2">
    <source>
        <dbReference type="Proteomes" id="UP000029647"/>
    </source>
</evidence>
<reference evidence="1 2" key="1">
    <citation type="journal article" date="2014" name="Genome Announc.">
        <title>Draft Genome Sequences of Marine Flavobacterium Nonlabens Strains NR17, NR24, NR27, NR32, NR33, and Ara13.</title>
        <authorList>
            <person name="Nakanishi M."/>
            <person name="Meirelles P."/>
            <person name="Suzuki R."/>
            <person name="Takatani N."/>
            <person name="Mino S."/>
            <person name="Suda W."/>
            <person name="Oshima K."/>
            <person name="Hattori M."/>
            <person name="Ohkuma M."/>
            <person name="Hosokawa M."/>
            <person name="Miyashita K."/>
            <person name="Thompson F.L."/>
            <person name="Niwa A."/>
            <person name="Sawabe T."/>
            <person name="Sawabe T."/>
        </authorList>
    </citation>
    <scope>NUCLEOTIDE SEQUENCE [LARGE SCALE GENOMIC DNA]</scope>
    <source>
        <strain evidence="2">JCM19275</strain>
    </source>
</reference>
<dbReference type="AlphaFoldDB" id="A0A090X3Q3"/>
<name>A0A090X3Q3_NONUL</name>
<protein>
    <submittedName>
        <fullName evidence="1">Uncharacterized protein</fullName>
    </submittedName>
</protein>
<comment type="caution">
    <text evidence="1">The sequence shown here is derived from an EMBL/GenBank/DDBJ whole genome shotgun (WGS) entry which is preliminary data.</text>
</comment>
<sequence>MWTPNGAFKVNQSDLQHTPLISDDEIKGFDFTTNQLLLNENACSYFGMTKKLKIIIKIHN</sequence>
<accession>A0A090X3Q3</accession>